<proteinExistence type="predicted"/>
<dbReference type="RefSeq" id="WP_380728728.1">
    <property type="nucleotide sequence ID" value="NZ_JBHTLK010000254.1"/>
</dbReference>
<evidence type="ECO:0000313" key="2">
    <source>
        <dbReference type="EMBL" id="MFD1151587.1"/>
    </source>
</evidence>
<gene>
    <name evidence="2" type="ORF">ACFQ3T_31020</name>
</gene>
<dbReference type="EMBL" id="JBHTLK010000254">
    <property type="protein sequence ID" value="MFD1151587.1"/>
    <property type="molecule type" value="Genomic_DNA"/>
</dbReference>
<feature type="non-terminal residue" evidence="2">
    <location>
        <position position="74"/>
    </location>
</feature>
<protein>
    <submittedName>
        <fullName evidence="2">Uncharacterized protein</fullName>
    </submittedName>
</protein>
<keyword evidence="3" id="KW-1185">Reference proteome</keyword>
<reference evidence="3" key="1">
    <citation type="journal article" date="2019" name="Int. J. Syst. Evol. Microbiol.">
        <title>The Global Catalogue of Microorganisms (GCM) 10K type strain sequencing project: providing services to taxonomists for standard genome sequencing and annotation.</title>
        <authorList>
            <consortium name="The Broad Institute Genomics Platform"/>
            <consortium name="The Broad Institute Genome Sequencing Center for Infectious Disease"/>
            <person name="Wu L."/>
            <person name="Ma J."/>
        </authorList>
    </citation>
    <scope>NUCLEOTIDE SEQUENCE [LARGE SCALE GENOMIC DNA]</scope>
    <source>
        <strain evidence="3">CCUG 60214</strain>
    </source>
</reference>
<dbReference type="Proteomes" id="UP001597168">
    <property type="component" value="Unassembled WGS sequence"/>
</dbReference>
<sequence>MITSNVAVSPSTTLNRAIRSSGDVGTGLRAVVVDGAVADEVVGAPAACVPGSLGASHTAPATRPTTATTVAATG</sequence>
<comment type="caution">
    <text evidence="2">The sequence shown here is derived from an EMBL/GenBank/DDBJ whole genome shotgun (WGS) entry which is preliminary data.</text>
</comment>
<feature type="region of interest" description="Disordered" evidence="1">
    <location>
        <begin position="52"/>
        <end position="74"/>
    </location>
</feature>
<name>A0ABW3R3G8_9PSEU</name>
<organism evidence="2 3">
    <name type="scientific">Saccharothrix hoggarensis</name>
    <dbReference type="NCBI Taxonomy" id="913853"/>
    <lineage>
        <taxon>Bacteria</taxon>
        <taxon>Bacillati</taxon>
        <taxon>Actinomycetota</taxon>
        <taxon>Actinomycetes</taxon>
        <taxon>Pseudonocardiales</taxon>
        <taxon>Pseudonocardiaceae</taxon>
        <taxon>Saccharothrix</taxon>
    </lineage>
</organism>
<accession>A0ABW3R3G8</accession>
<evidence type="ECO:0000256" key="1">
    <source>
        <dbReference type="SAM" id="MobiDB-lite"/>
    </source>
</evidence>
<feature type="compositionally biased region" description="Low complexity" evidence="1">
    <location>
        <begin position="58"/>
        <end position="74"/>
    </location>
</feature>
<evidence type="ECO:0000313" key="3">
    <source>
        <dbReference type="Proteomes" id="UP001597168"/>
    </source>
</evidence>